<feature type="compositionally biased region" description="Polar residues" evidence="10">
    <location>
        <begin position="146"/>
        <end position="155"/>
    </location>
</feature>
<evidence type="ECO:0000259" key="11">
    <source>
        <dbReference type="PROSITE" id="PS50157"/>
    </source>
</evidence>
<evidence type="ECO:0000256" key="3">
    <source>
        <dbReference type="ARBA" id="ARBA00022737"/>
    </source>
</evidence>
<protein>
    <recommendedName>
        <fullName evidence="11">C2H2-type domain-containing protein</fullName>
    </recommendedName>
</protein>
<dbReference type="InterPro" id="IPR013087">
    <property type="entry name" value="Znf_C2H2_type"/>
</dbReference>
<evidence type="ECO:0000313" key="13">
    <source>
        <dbReference type="Proteomes" id="UP001479436"/>
    </source>
</evidence>
<dbReference type="SMART" id="SM00355">
    <property type="entry name" value="ZnF_C2H2"/>
    <property type="match status" value="2"/>
</dbReference>
<keyword evidence="5" id="KW-0862">Zinc</keyword>
<feature type="compositionally biased region" description="Polar residues" evidence="10">
    <location>
        <begin position="127"/>
        <end position="138"/>
    </location>
</feature>
<dbReference type="Gene3D" id="3.30.160.60">
    <property type="entry name" value="Classic Zinc Finger"/>
    <property type="match status" value="2"/>
</dbReference>
<dbReference type="Proteomes" id="UP001479436">
    <property type="component" value="Unassembled WGS sequence"/>
</dbReference>
<reference evidence="12 13" key="1">
    <citation type="submission" date="2023-04" db="EMBL/GenBank/DDBJ databases">
        <title>Genome of Basidiobolus ranarum AG-B5.</title>
        <authorList>
            <person name="Stajich J.E."/>
            <person name="Carter-House D."/>
            <person name="Gryganskyi A."/>
        </authorList>
    </citation>
    <scope>NUCLEOTIDE SEQUENCE [LARGE SCALE GENOMIC DNA]</scope>
    <source>
        <strain evidence="12 13">AG-B5</strain>
    </source>
</reference>
<dbReference type="PANTHER" id="PTHR47428">
    <property type="entry name" value="REGULATORY PROTEIN MIG1-RELATED"/>
    <property type="match status" value="1"/>
</dbReference>
<dbReference type="SUPFAM" id="SSF57667">
    <property type="entry name" value="beta-beta-alpha zinc fingers"/>
    <property type="match status" value="1"/>
</dbReference>
<feature type="domain" description="C2H2-type" evidence="11">
    <location>
        <begin position="28"/>
        <end position="55"/>
    </location>
</feature>
<dbReference type="InterPro" id="IPR036236">
    <property type="entry name" value="Znf_C2H2_sf"/>
</dbReference>
<evidence type="ECO:0000256" key="6">
    <source>
        <dbReference type="ARBA" id="ARBA00023015"/>
    </source>
</evidence>
<keyword evidence="2" id="KW-0479">Metal-binding</keyword>
<evidence type="ECO:0000256" key="5">
    <source>
        <dbReference type="ARBA" id="ARBA00022833"/>
    </source>
</evidence>
<evidence type="ECO:0000256" key="10">
    <source>
        <dbReference type="SAM" id="MobiDB-lite"/>
    </source>
</evidence>
<feature type="region of interest" description="Disordered" evidence="10">
    <location>
        <begin position="112"/>
        <end position="158"/>
    </location>
</feature>
<comment type="caution">
    <text evidence="12">The sequence shown here is derived from an EMBL/GenBank/DDBJ whole genome shotgun (WGS) entry which is preliminary data.</text>
</comment>
<dbReference type="EMBL" id="JASJQH010000352">
    <property type="protein sequence ID" value="KAK9764876.1"/>
    <property type="molecule type" value="Genomic_DNA"/>
</dbReference>
<dbReference type="PANTHER" id="PTHR47428:SF1">
    <property type="entry name" value="REGULATORY PROTEIN MIG1-RELATED"/>
    <property type="match status" value="1"/>
</dbReference>
<feature type="region of interest" description="Disordered" evidence="10">
    <location>
        <begin position="78"/>
        <end position="98"/>
    </location>
</feature>
<organism evidence="12 13">
    <name type="scientific">Basidiobolus ranarum</name>
    <dbReference type="NCBI Taxonomy" id="34480"/>
    <lineage>
        <taxon>Eukaryota</taxon>
        <taxon>Fungi</taxon>
        <taxon>Fungi incertae sedis</taxon>
        <taxon>Zoopagomycota</taxon>
        <taxon>Entomophthoromycotina</taxon>
        <taxon>Basidiobolomycetes</taxon>
        <taxon>Basidiobolales</taxon>
        <taxon>Basidiobolaceae</taxon>
        <taxon>Basidiobolus</taxon>
    </lineage>
</organism>
<dbReference type="PROSITE" id="PS00028">
    <property type="entry name" value="ZINC_FINGER_C2H2_1"/>
    <property type="match status" value="2"/>
</dbReference>
<evidence type="ECO:0000256" key="1">
    <source>
        <dbReference type="ARBA" id="ARBA00004123"/>
    </source>
</evidence>
<evidence type="ECO:0000256" key="8">
    <source>
        <dbReference type="ARBA" id="ARBA00023242"/>
    </source>
</evidence>
<keyword evidence="13" id="KW-1185">Reference proteome</keyword>
<keyword evidence="3" id="KW-0677">Repeat</keyword>
<gene>
    <name evidence="12" type="ORF">K7432_007267</name>
</gene>
<evidence type="ECO:0000256" key="7">
    <source>
        <dbReference type="ARBA" id="ARBA00023163"/>
    </source>
</evidence>
<evidence type="ECO:0000256" key="2">
    <source>
        <dbReference type="ARBA" id="ARBA00022723"/>
    </source>
</evidence>
<proteinExistence type="predicted"/>
<name>A0ABR2WTY4_9FUNG</name>
<dbReference type="Pfam" id="PF00096">
    <property type="entry name" value="zf-C2H2"/>
    <property type="match status" value="1"/>
</dbReference>
<evidence type="ECO:0000256" key="9">
    <source>
        <dbReference type="PROSITE-ProRule" id="PRU00042"/>
    </source>
</evidence>
<feature type="domain" description="C2H2-type" evidence="11">
    <location>
        <begin position="56"/>
        <end position="85"/>
    </location>
</feature>
<keyword evidence="7" id="KW-0804">Transcription</keyword>
<sequence length="209" mass="23580">METNKLVSPEAASALLATMDKSEIPRPYQCPLCEKAFYRIEHRARHIRIHTGEKPHECTHTNCSKRFSRLDELLRHEKIHTRPSKRGRKPKSHTVEASIRIQPLSLNAIYIPNPRLSGSPPAEKTRLTTFSRSDTPNSDSDKSILTPHSSPQVSPTIAPMYSYKSEPIGSDSDCHVPSLPSFSELVEHLMYPNISTYPPPASRTIHHTN</sequence>
<dbReference type="PROSITE" id="PS50157">
    <property type="entry name" value="ZINC_FINGER_C2H2_2"/>
    <property type="match status" value="2"/>
</dbReference>
<feature type="compositionally biased region" description="Basic residues" evidence="10">
    <location>
        <begin position="78"/>
        <end position="92"/>
    </location>
</feature>
<accession>A0ABR2WTY4</accession>
<keyword evidence="4 9" id="KW-0863">Zinc-finger</keyword>
<evidence type="ECO:0000313" key="12">
    <source>
        <dbReference type="EMBL" id="KAK9764876.1"/>
    </source>
</evidence>
<comment type="subcellular location">
    <subcellularLocation>
        <location evidence="1">Nucleus</location>
    </subcellularLocation>
</comment>
<evidence type="ECO:0000256" key="4">
    <source>
        <dbReference type="ARBA" id="ARBA00022771"/>
    </source>
</evidence>
<dbReference type="InterPro" id="IPR051007">
    <property type="entry name" value="creA/MIG_C2H2-ZnF"/>
</dbReference>
<keyword evidence="6" id="KW-0805">Transcription regulation</keyword>
<keyword evidence="8" id="KW-0539">Nucleus</keyword>